<dbReference type="AlphaFoldDB" id="Q5VJ89"/>
<gene>
    <name evidence="3" type="primary">bmoY</name>
</gene>
<proteinExistence type="predicted"/>
<dbReference type="EMBL" id="AY438629">
    <property type="protein sequence ID" value="AAR98535.1"/>
    <property type="molecule type" value="Genomic_DNA"/>
</dbReference>
<evidence type="ECO:0000256" key="1">
    <source>
        <dbReference type="ARBA" id="ARBA00023002"/>
    </source>
</evidence>
<dbReference type="BioCyc" id="MetaCyc:MONOMER-13069"/>
<dbReference type="InterPro" id="IPR009078">
    <property type="entry name" value="Ferritin-like_SF"/>
</dbReference>
<dbReference type="InterPro" id="IPR012078">
    <property type="entry name" value="MP_mOase_hydro"/>
</dbReference>
<dbReference type="PIRSF" id="PIRSF000040">
    <property type="entry name" value="MMOH_comp"/>
    <property type="match status" value="1"/>
</dbReference>
<dbReference type="InterPro" id="IPR003430">
    <property type="entry name" value="Phenol_Hydrox"/>
</dbReference>
<dbReference type="SUPFAM" id="SSF47240">
    <property type="entry name" value="Ferritin-like"/>
    <property type="match status" value="1"/>
</dbReference>
<keyword evidence="1" id="KW-0560">Oxidoreductase</keyword>
<protein>
    <submittedName>
        <fullName evidence="3">Butane monooxygenase beta subunit</fullName>
    </submittedName>
</protein>
<name>Q5VJ89_9BURK</name>
<evidence type="ECO:0000256" key="2">
    <source>
        <dbReference type="ARBA" id="ARBA00023033"/>
    </source>
</evidence>
<reference evidence="3" key="1">
    <citation type="journal article" date="2005" name="Environ. Microbiol.">
        <title>Proposed involvement of a soluble methane monooxygenase homologue in the cyclohexane-dependent growth of a new Brachymonas species.</title>
        <authorList>
            <person name="Brzostowicz P.C."/>
            <person name="Walters D.M."/>
            <person name="Jackson R.E."/>
            <person name="Halsey K.H."/>
            <person name="Ni H."/>
            <person name="Rouviere P.E."/>
        </authorList>
    </citation>
    <scope>NUCLEOTIDE SEQUENCE</scope>
</reference>
<dbReference type="GO" id="GO:0016709">
    <property type="term" value="F:oxidoreductase activity, acting on paired donors, with incorporation or reduction of molecular oxygen, NAD(P)H as one donor, and incorporation of one atom of oxygen"/>
    <property type="evidence" value="ECO:0007669"/>
    <property type="project" value="InterPro"/>
</dbReference>
<accession>Q5VJ89</accession>
<dbReference type="Pfam" id="PF02332">
    <property type="entry name" value="Phenol_Hydrox"/>
    <property type="match status" value="1"/>
</dbReference>
<organism evidence="3">
    <name type="scientific">Brachymonas petroleovorans</name>
    <dbReference type="NCBI Taxonomy" id="240505"/>
    <lineage>
        <taxon>Bacteria</taxon>
        <taxon>Pseudomonadati</taxon>
        <taxon>Pseudomonadota</taxon>
        <taxon>Betaproteobacteria</taxon>
        <taxon>Burkholderiales</taxon>
        <taxon>Comamonadaceae</taxon>
        <taxon>Brachymonas</taxon>
    </lineage>
</organism>
<dbReference type="InterPro" id="IPR012348">
    <property type="entry name" value="RNR-like"/>
</dbReference>
<evidence type="ECO:0000313" key="3">
    <source>
        <dbReference type="EMBL" id="AAR98535.1"/>
    </source>
</evidence>
<dbReference type="Gene3D" id="1.10.620.20">
    <property type="entry name" value="Ribonucleotide Reductase, subunit A"/>
    <property type="match status" value="1"/>
</dbReference>
<sequence>MSSTTFTRAMVDPQRQAEIQALIPAEPLEKKRDHIPFAKRGWRRLTEYEAVMLHAQNSVDMVPGSQEVGEVVQKWPGGRPNYGIESTAVLSSNWFYFRDPSKRWFMPYVKQKTEEGQTAERFLKSWADSGDSAMMNAAWRDEILGRHYGAFIYNEYGLFSAHSSTVYCALSDLLKTWVSQAGFDKNDAAQMIQMERLLIGKIFDDFDPSLTAAKQAWTEDALWKPAREFIEHIWMDVYDWVEQLWAIHGIYDHIFGQFVRREFFQRLAGIHGDTLTPFIQTQALTYHTQASEGLRALCVKMLLEEESVFFNHNRRYLQAWTERYLPKTVNALKSFLGIYKQVPIKMEGVTCRAGVQAAVERVVDDWAERFAKPISFKFDRAAVIGEIMSGY</sequence>
<keyword evidence="2 3" id="KW-0503">Monooxygenase</keyword>